<dbReference type="AlphaFoldDB" id="A0A2A9FCD6"/>
<name>A0A2A9FCD6_9PSEU</name>
<evidence type="ECO:0000256" key="1">
    <source>
        <dbReference type="SAM" id="Phobius"/>
    </source>
</evidence>
<protein>
    <submittedName>
        <fullName evidence="2">Uncharacterized protein</fullName>
    </submittedName>
</protein>
<reference evidence="2 3" key="1">
    <citation type="submission" date="2017-10" db="EMBL/GenBank/DDBJ databases">
        <title>Sequencing the genomes of 1000 actinobacteria strains.</title>
        <authorList>
            <person name="Klenk H.-P."/>
        </authorList>
    </citation>
    <scope>NUCLEOTIDE SEQUENCE [LARGE SCALE GENOMIC DNA]</scope>
    <source>
        <strain evidence="2 3">DSM 46092</strain>
    </source>
</reference>
<feature type="transmembrane region" description="Helical" evidence="1">
    <location>
        <begin position="50"/>
        <end position="73"/>
    </location>
</feature>
<organism evidence="2 3">
    <name type="scientific">Amycolatopsis sulphurea</name>
    <dbReference type="NCBI Taxonomy" id="76022"/>
    <lineage>
        <taxon>Bacteria</taxon>
        <taxon>Bacillati</taxon>
        <taxon>Actinomycetota</taxon>
        <taxon>Actinomycetes</taxon>
        <taxon>Pseudonocardiales</taxon>
        <taxon>Pseudonocardiaceae</taxon>
        <taxon>Amycolatopsis</taxon>
    </lineage>
</organism>
<gene>
    <name evidence="2" type="ORF">ATK36_3159</name>
</gene>
<accession>A0A2A9FCD6</accession>
<dbReference type="Proteomes" id="UP000243542">
    <property type="component" value="Unassembled WGS sequence"/>
</dbReference>
<evidence type="ECO:0000313" key="3">
    <source>
        <dbReference type="Proteomes" id="UP000243542"/>
    </source>
</evidence>
<keyword evidence="1" id="KW-0812">Transmembrane</keyword>
<feature type="transmembrane region" description="Helical" evidence="1">
    <location>
        <begin position="85"/>
        <end position="107"/>
    </location>
</feature>
<dbReference type="RefSeq" id="WP_245914767.1">
    <property type="nucleotide sequence ID" value="NZ_JBIAKZ010000002.1"/>
</dbReference>
<keyword evidence="1" id="KW-0472">Membrane</keyword>
<comment type="caution">
    <text evidence="2">The sequence shown here is derived from an EMBL/GenBank/DDBJ whole genome shotgun (WGS) entry which is preliminary data.</text>
</comment>
<keyword evidence="1" id="KW-1133">Transmembrane helix</keyword>
<sequence length="114" mass="11531">MPEPFYFGLIFIGGAAFSLLISGVIVGVAKNRVPTSPAADAQFFAGVRRGVLAMWLCAVVTVVLGVLILVVIADGRGSTPVSAGALTAAFAVALVAVSFTAATSIVVRRAVPKA</sequence>
<proteinExistence type="predicted"/>
<keyword evidence="3" id="KW-1185">Reference proteome</keyword>
<dbReference type="EMBL" id="PDJK01000002">
    <property type="protein sequence ID" value="PFG48085.1"/>
    <property type="molecule type" value="Genomic_DNA"/>
</dbReference>
<feature type="transmembrane region" description="Helical" evidence="1">
    <location>
        <begin position="6"/>
        <end position="29"/>
    </location>
</feature>
<evidence type="ECO:0000313" key="2">
    <source>
        <dbReference type="EMBL" id="PFG48085.1"/>
    </source>
</evidence>